<dbReference type="EC" id="3.1.3.25" evidence="2"/>
<organism evidence="7 8">
    <name type="scientific">Pseudanabaena frigida</name>
    <dbReference type="NCBI Taxonomy" id="945775"/>
    <lineage>
        <taxon>Bacteria</taxon>
        <taxon>Bacillati</taxon>
        <taxon>Cyanobacteriota</taxon>
        <taxon>Cyanophyceae</taxon>
        <taxon>Pseudanabaenales</taxon>
        <taxon>Pseudanabaenaceae</taxon>
        <taxon>Pseudanabaena</taxon>
    </lineage>
</organism>
<protein>
    <recommendedName>
        <fullName evidence="2">inositol-phosphate phosphatase</fullName>
        <ecNumber evidence="2">3.1.3.25</ecNumber>
    </recommendedName>
</protein>
<keyword evidence="5 6" id="KW-0460">Magnesium</keyword>
<keyword evidence="3 6" id="KW-0479">Metal-binding</keyword>
<evidence type="ECO:0000313" key="8">
    <source>
        <dbReference type="Proteomes" id="UP000249467"/>
    </source>
</evidence>
<dbReference type="PRINTS" id="PR00377">
    <property type="entry name" value="IMPHPHTASES"/>
</dbReference>
<reference evidence="7 8" key="2">
    <citation type="submission" date="2018-06" db="EMBL/GenBank/DDBJ databases">
        <title>Metagenomic assembly of (sub)arctic Cyanobacteria and their associated microbiome from non-axenic cultures.</title>
        <authorList>
            <person name="Baurain D."/>
        </authorList>
    </citation>
    <scope>NUCLEOTIDE SEQUENCE [LARGE SCALE GENOMIC DNA]</scope>
    <source>
        <strain evidence="7">ULC066bin1</strain>
    </source>
</reference>
<dbReference type="PROSITE" id="PS00629">
    <property type="entry name" value="IMP_1"/>
    <property type="match status" value="1"/>
</dbReference>
<reference evidence="7 8" key="1">
    <citation type="submission" date="2018-04" db="EMBL/GenBank/DDBJ databases">
        <authorList>
            <person name="Go L.Y."/>
            <person name="Mitchell J.A."/>
        </authorList>
    </citation>
    <scope>NUCLEOTIDE SEQUENCE [LARGE SCALE GENOMIC DNA]</scope>
    <source>
        <strain evidence="7">ULC066bin1</strain>
    </source>
</reference>
<sequence>MLNLNEIMSLARPIAWGAGDILMKYYQEPQDLEIRFKGGEEGNVTSADLAANDFILSQLKQSFGTDNFAYLSEETEDNIARLNREWVWIIDPMDGTSDFIRRTNEFAVHIGLTYRQRPVLGLVATPAQDRLFQGMLGNGAYIETRDGLQKRIQVSNKIQLDQMVVVASRSHRNYQLESILQQLPKAAEIAVGSIGGKFAAIASGNADVYISVSGKSAPKDWDYCAPEIILTEAGGQLTHSDLSLLSYNNLELRQWGTIVASNGHCHREICQISQDAIAPSKK</sequence>
<accession>A0A2W4XQ02</accession>
<evidence type="ECO:0000256" key="2">
    <source>
        <dbReference type="ARBA" id="ARBA00013106"/>
    </source>
</evidence>
<dbReference type="GO" id="GO:0008934">
    <property type="term" value="F:inositol monophosphate 1-phosphatase activity"/>
    <property type="evidence" value="ECO:0007669"/>
    <property type="project" value="TreeGrafter"/>
</dbReference>
<dbReference type="InterPro" id="IPR000760">
    <property type="entry name" value="Inositol_monophosphatase-like"/>
</dbReference>
<evidence type="ECO:0000256" key="1">
    <source>
        <dbReference type="ARBA" id="ARBA00001033"/>
    </source>
</evidence>
<dbReference type="GO" id="GO:0007165">
    <property type="term" value="P:signal transduction"/>
    <property type="evidence" value="ECO:0007669"/>
    <property type="project" value="TreeGrafter"/>
</dbReference>
<dbReference type="GO" id="GO:0006020">
    <property type="term" value="P:inositol metabolic process"/>
    <property type="evidence" value="ECO:0007669"/>
    <property type="project" value="TreeGrafter"/>
</dbReference>
<evidence type="ECO:0000256" key="6">
    <source>
        <dbReference type="PIRSR" id="PIRSR600760-2"/>
    </source>
</evidence>
<evidence type="ECO:0000256" key="4">
    <source>
        <dbReference type="ARBA" id="ARBA00022801"/>
    </source>
</evidence>
<comment type="catalytic activity">
    <reaction evidence="1">
        <text>a myo-inositol phosphate + H2O = myo-inositol + phosphate</text>
        <dbReference type="Rhea" id="RHEA:24056"/>
        <dbReference type="ChEBI" id="CHEBI:15377"/>
        <dbReference type="ChEBI" id="CHEBI:17268"/>
        <dbReference type="ChEBI" id="CHEBI:43474"/>
        <dbReference type="ChEBI" id="CHEBI:84139"/>
        <dbReference type="EC" id="3.1.3.25"/>
    </reaction>
</comment>
<comment type="caution">
    <text evidence="7">The sequence shown here is derived from an EMBL/GenBank/DDBJ whole genome shotgun (WGS) entry which is preliminary data.</text>
</comment>
<dbReference type="PANTHER" id="PTHR20854">
    <property type="entry name" value="INOSITOL MONOPHOSPHATASE"/>
    <property type="match status" value="1"/>
</dbReference>
<evidence type="ECO:0000313" key="7">
    <source>
        <dbReference type="EMBL" id="PZO37651.1"/>
    </source>
</evidence>
<evidence type="ECO:0000256" key="3">
    <source>
        <dbReference type="ARBA" id="ARBA00022723"/>
    </source>
</evidence>
<dbReference type="Proteomes" id="UP000249467">
    <property type="component" value="Unassembled WGS sequence"/>
</dbReference>
<feature type="binding site" evidence="6">
    <location>
        <position position="222"/>
    </location>
    <ligand>
        <name>Mg(2+)</name>
        <dbReference type="ChEBI" id="CHEBI:18420"/>
        <label>1</label>
        <note>catalytic</note>
    </ligand>
</feature>
<dbReference type="GO" id="GO:0046872">
    <property type="term" value="F:metal ion binding"/>
    <property type="evidence" value="ECO:0007669"/>
    <property type="project" value="UniProtKB-KW"/>
</dbReference>
<dbReference type="Pfam" id="PF00459">
    <property type="entry name" value="Inositol_P"/>
    <property type="match status" value="1"/>
</dbReference>
<dbReference type="PANTHER" id="PTHR20854:SF4">
    <property type="entry name" value="INOSITOL-1-MONOPHOSPHATASE-RELATED"/>
    <property type="match status" value="1"/>
</dbReference>
<gene>
    <name evidence="7" type="ORF">DCF19_18370</name>
</gene>
<feature type="binding site" evidence="6">
    <location>
        <position position="73"/>
    </location>
    <ligand>
        <name>Mg(2+)</name>
        <dbReference type="ChEBI" id="CHEBI:18420"/>
        <label>1</label>
        <note>catalytic</note>
    </ligand>
</feature>
<name>A0A2W4XQ02_9CYAN</name>
<feature type="binding site" evidence="6">
    <location>
        <position position="94"/>
    </location>
    <ligand>
        <name>Mg(2+)</name>
        <dbReference type="ChEBI" id="CHEBI:18420"/>
        <label>1</label>
        <note>catalytic</note>
    </ligand>
</feature>
<dbReference type="EMBL" id="QBML01000029">
    <property type="protein sequence ID" value="PZO37651.1"/>
    <property type="molecule type" value="Genomic_DNA"/>
</dbReference>
<dbReference type="Gene3D" id="3.40.190.80">
    <property type="match status" value="1"/>
</dbReference>
<feature type="binding site" evidence="6">
    <location>
        <position position="91"/>
    </location>
    <ligand>
        <name>Mg(2+)</name>
        <dbReference type="ChEBI" id="CHEBI:18420"/>
        <label>1</label>
        <note>catalytic</note>
    </ligand>
</feature>
<evidence type="ECO:0000256" key="5">
    <source>
        <dbReference type="ARBA" id="ARBA00022842"/>
    </source>
</evidence>
<dbReference type="GO" id="GO:0046854">
    <property type="term" value="P:phosphatidylinositol phosphate biosynthetic process"/>
    <property type="evidence" value="ECO:0007669"/>
    <property type="project" value="InterPro"/>
</dbReference>
<dbReference type="SUPFAM" id="SSF56655">
    <property type="entry name" value="Carbohydrate phosphatase"/>
    <property type="match status" value="1"/>
</dbReference>
<dbReference type="Gene3D" id="3.30.540.10">
    <property type="entry name" value="Fructose-1,6-Bisphosphatase, subunit A, domain 1"/>
    <property type="match status" value="1"/>
</dbReference>
<dbReference type="InterPro" id="IPR020583">
    <property type="entry name" value="Inositol_monoP_metal-BS"/>
</dbReference>
<dbReference type="AlphaFoldDB" id="A0A2W4XQ02"/>
<dbReference type="InterPro" id="IPR020550">
    <property type="entry name" value="Inositol_monophosphatase_CS"/>
</dbReference>
<keyword evidence="4" id="KW-0378">Hydrolase</keyword>
<dbReference type="CDD" id="cd01638">
    <property type="entry name" value="CysQ"/>
    <property type="match status" value="1"/>
</dbReference>
<dbReference type="PROSITE" id="PS00630">
    <property type="entry name" value="IMP_2"/>
    <property type="match status" value="1"/>
</dbReference>
<comment type="cofactor">
    <cofactor evidence="6">
        <name>Mg(2+)</name>
        <dbReference type="ChEBI" id="CHEBI:18420"/>
    </cofactor>
</comment>
<proteinExistence type="predicted"/>